<name>A0AAE0TDA8_9BIVA</name>
<evidence type="ECO:0000313" key="1">
    <source>
        <dbReference type="EMBL" id="KAK3608300.1"/>
    </source>
</evidence>
<organism evidence="1 2">
    <name type="scientific">Potamilus streckersoni</name>
    <dbReference type="NCBI Taxonomy" id="2493646"/>
    <lineage>
        <taxon>Eukaryota</taxon>
        <taxon>Metazoa</taxon>
        <taxon>Spiralia</taxon>
        <taxon>Lophotrochozoa</taxon>
        <taxon>Mollusca</taxon>
        <taxon>Bivalvia</taxon>
        <taxon>Autobranchia</taxon>
        <taxon>Heteroconchia</taxon>
        <taxon>Palaeoheterodonta</taxon>
        <taxon>Unionida</taxon>
        <taxon>Unionoidea</taxon>
        <taxon>Unionidae</taxon>
        <taxon>Ambleminae</taxon>
        <taxon>Lampsilini</taxon>
        <taxon>Potamilus</taxon>
    </lineage>
</organism>
<dbReference type="AlphaFoldDB" id="A0AAE0TDA8"/>
<gene>
    <name evidence="1" type="ORF">CHS0354_030750</name>
</gene>
<reference evidence="1" key="3">
    <citation type="submission" date="2023-05" db="EMBL/GenBank/DDBJ databases">
        <authorList>
            <person name="Smith C.H."/>
        </authorList>
    </citation>
    <scope>NUCLEOTIDE SEQUENCE</scope>
    <source>
        <strain evidence="1">CHS0354</strain>
        <tissue evidence="1">Mantle</tissue>
    </source>
</reference>
<sequence length="71" mass="7793">MLPAYTFLDTVFHCVPPAAAYWDTLFCSHTSWRVGATTPSIKASCVTPSSNSKKGGEAVLSRKRHGLYFVK</sequence>
<reference evidence="1" key="2">
    <citation type="journal article" date="2021" name="Genome Biol. Evol.">
        <title>Developing a high-quality reference genome for a parasitic bivalve with doubly uniparental inheritance (Bivalvia: Unionida).</title>
        <authorList>
            <person name="Smith C.H."/>
        </authorList>
    </citation>
    <scope>NUCLEOTIDE SEQUENCE</scope>
    <source>
        <strain evidence="1">CHS0354</strain>
        <tissue evidence="1">Mantle</tissue>
    </source>
</reference>
<comment type="caution">
    <text evidence="1">The sequence shown here is derived from an EMBL/GenBank/DDBJ whole genome shotgun (WGS) entry which is preliminary data.</text>
</comment>
<proteinExistence type="predicted"/>
<reference evidence="1" key="1">
    <citation type="journal article" date="2021" name="Genome Biol. Evol.">
        <title>A High-Quality Reference Genome for a Parasitic Bivalve with Doubly Uniparental Inheritance (Bivalvia: Unionida).</title>
        <authorList>
            <person name="Smith C.H."/>
        </authorList>
    </citation>
    <scope>NUCLEOTIDE SEQUENCE</scope>
    <source>
        <strain evidence="1">CHS0354</strain>
    </source>
</reference>
<evidence type="ECO:0000313" key="2">
    <source>
        <dbReference type="Proteomes" id="UP001195483"/>
    </source>
</evidence>
<keyword evidence="2" id="KW-1185">Reference proteome</keyword>
<dbReference type="EMBL" id="JAEAOA010001832">
    <property type="protein sequence ID" value="KAK3608300.1"/>
    <property type="molecule type" value="Genomic_DNA"/>
</dbReference>
<dbReference type="Proteomes" id="UP001195483">
    <property type="component" value="Unassembled WGS sequence"/>
</dbReference>
<accession>A0AAE0TDA8</accession>
<protein>
    <submittedName>
        <fullName evidence="1">Uncharacterized protein</fullName>
    </submittedName>
</protein>